<sequence length="159" mass="18056">MGCHLTWDVFVPSSFCGGFYQYEQHPHSFAHIIYGQPSDGHCRHRFHLHPRLPRRRSLTINVNTEVVLVEIQINIDVSESDVMTQRDEVTGLLCSGYYYPPHNVQNKIKKTESTLRTLLRMRRKGLLEHTVAAARGTFTREDLLKAVEILAAAEAGVAA</sequence>
<organism evidence="1 2">
    <name type="scientific">Colocasia esculenta</name>
    <name type="common">Wild taro</name>
    <name type="synonym">Arum esculentum</name>
    <dbReference type="NCBI Taxonomy" id="4460"/>
    <lineage>
        <taxon>Eukaryota</taxon>
        <taxon>Viridiplantae</taxon>
        <taxon>Streptophyta</taxon>
        <taxon>Embryophyta</taxon>
        <taxon>Tracheophyta</taxon>
        <taxon>Spermatophyta</taxon>
        <taxon>Magnoliopsida</taxon>
        <taxon>Liliopsida</taxon>
        <taxon>Araceae</taxon>
        <taxon>Aroideae</taxon>
        <taxon>Colocasieae</taxon>
        <taxon>Colocasia</taxon>
    </lineage>
</organism>
<protein>
    <submittedName>
        <fullName evidence="1">Uncharacterized protein</fullName>
    </submittedName>
</protein>
<evidence type="ECO:0000313" key="1">
    <source>
        <dbReference type="EMBL" id="MQM01802.1"/>
    </source>
</evidence>
<keyword evidence="2" id="KW-1185">Reference proteome</keyword>
<dbReference type="OrthoDB" id="429626at2759"/>
<dbReference type="Proteomes" id="UP000652761">
    <property type="component" value="Unassembled WGS sequence"/>
</dbReference>
<gene>
    <name evidence="1" type="ORF">Taro_034556</name>
</gene>
<dbReference type="EMBL" id="NMUH01002734">
    <property type="protein sequence ID" value="MQM01802.1"/>
    <property type="molecule type" value="Genomic_DNA"/>
</dbReference>
<dbReference type="AlphaFoldDB" id="A0A843VWQ5"/>
<name>A0A843VWQ5_COLES</name>
<evidence type="ECO:0000313" key="2">
    <source>
        <dbReference type="Proteomes" id="UP000652761"/>
    </source>
</evidence>
<proteinExistence type="predicted"/>
<comment type="caution">
    <text evidence="1">The sequence shown here is derived from an EMBL/GenBank/DDBJ whole genome shotgun (WGS) entry which is preliminary data.</text>
</comment>
<reference evidence="1" key="1">
    <citation type="submission" date="2017-07" db="EMBL/GenBank/DDBJ databases">
        <title>Taro Niue Genome Assembly and Annotation.</title>
        <authorList>
            <person name="Atibalentja N."/>
            <person name="Keating K."/>
            <person name="Fields C.J."/>
        </authorList>
    </citation>
    <scope>NUCLEOTIDE SEQUENCE</scope>
    <source>
        <strain evidence="1">Niue_2</strain>
        <tissue evidence="1">Leaf</tissue>
    </source>
</reference>
<accession>A0A843VWQ5</accession>